<protein>
    <submittedName>
        <fullName evidence="2">Uncharacterized protein</fullName>
    </submittedName>
</protein>
<feature type="region of interest" description="Disordered" evidence="1">
    <location>
        <begin position="186"/>
        <end position="284"/>
    </location>
</feature>
<evidence type="ECO:0000313" key="2">
    <source>
        <dbReference type="EMBL" id="KAF6742731.1"/>
    </source>
</evidence>
<gene>
    <name evidence="2" type="ORF">DFP72DRAFT_860103</name>
</gene>
<feature type="region of interest" description="Disordered" evidence="1">
    <location>
        <begin position="299"/>
        <end position="333"/>
    </location>
</feature>
<feature type="compositionally biased region" description="Basic residues" evidence="1">
    <location>
        <begin position="244"/>
        <end position="253"/>
    </location>
</feature>
<dbReference type="AlphaFoldDB" id="A0A8H6LVJ0"/>
<feature type="compositionally biased region" description="Low complexity" evidence="1">
    <location>
        <begin position="303"/>
        <end position="314"/>
    </location>
</feature>
<dbReference type="Proteomes" id="UP000521943">
    <property type="component" value="Unassembled WGS sequence"/>
</dbReference>
<keyword evidence="3" id="KW-1185">Reference proteome</keyword>
<feature type="region of interest" description="Disordered" evidence="1">
    <location>
        <begin position="50"/>
        <end position="77"/>
    </location>
</feature>
<sequence length="480" mass="52772">MIQSSSSSVIKQSGIAQRPSGDLSVACCVMRARFCRFTVSGRGVGRCQEVELGSGQPSQGARGLRSHDSTGDNDKDVVYPRCQGLGARLDEPRLCLRARTTHSTVGGDQEEAETTETTLETCGEAGEHQRRNDTDAVVVRMLGSAQSLNTKWCDCLAPVAHSQIRMPQEPIDVVLSRQTHGRRWMLESSVRPRTDSRNPTSDMSDVLGSTTRPRGRASEDVRAGEDERNIGPPARAAMSTTTTPRRRHPRARRILTASEGTLPRPTHRVFKSPSPEPTSVPPAPPRAICNVHRSSAQDTPACATTHSKTHATSTQGRNRIRREHGAWPGQDDGRLLFPRRGRDVVRDGYGNGTGERQVERVGGADGNRGRRGGLVREAGEDLSQVLGWLGYTVNRTDTMVPSEASSTVRKPTWWLVLGDEKQGRVVVPPIRISDIAYADSESERPPLSLTSNDERCRVFTNHHYLRYGLLDPTYTSAYIQ</sequence>
<name>A0A8H6LVJ0_9AGAR</name>
<reference evidence="2 3" key="1">
    <citation type="submission" date="2020-07" db="EMBL/GenBank/DDBJ databases">
        <title>Comparative genomics of pyrophilous fungi reveals a link between fire events and developmental genes.</title>
        <authorList>
            <consortium name="DOE Joint Genome Institute"/>
            <person name="Steindorff A.S."/>
            <person name="Carver A."/>
            <person name="Calhoun S."/>
            <person name="Stillman K."/>
            <person name="Liu H."/>
            <person name="Lipzen A."/>
            <person name="Pangilinan J."/>
            <person name="Labutti K."/>
            <person name="Bruns T.D."/>
            <person name="Grigoriev I.V."/>
        </authorList>
    </citation>
    <scope>NUCLEOTIDE SEQUENCE [LARGE SCALE GENOMIC DNA]</scope>
    <source>
        <strain evidence="2 3">CBS 144469</strain>
    </source>
</reference>
<feature type="compositionally biased region" description="Basic and acidic residues" evidence="1">
    <location>
        <begin position="65"/>
        <end position="77"/>
    </location>
</feature>
<feature type="region of interest" description="Disordered" evidence="1">
    <location>
        <begin position="345"/>
        <end position="373"/>
    </location>
</feature>
<dbReference type="EMBL" id="JACGCI010000173">
    <property type="protein sequence ID" value="KAF6742731.1"/>
    <property type="molecule type" value="Genomic_DNA"/>
</dbReference>
<feature type="compositionally biased region" description="Basic and acidic residues" evidence="1">
    <location>
        <begin position="216"/>
        <end position="229"/>
    </location>
</feature>
<feature type="compositionally biased region" description="Polar residues" evidence="1">
    <location>
        <begin position="197"/>
        <end position="212"/>
    </location>
</feature>
<evidence type="ECO:0000256" key="1">
    <source>
        <dbReference type="SAM" id="MobiDB-lite"/>
    </source>
</evidence>
<evidence type="ECO:0000313" key="3">
    <source>
        <dbReference type="Proteomes" id="UP000521943"/>
    </source>
</evidence>
<comment type="caution">
    <text evidence="2">The sequence shown here is derived from an EMBL/GenBank/DDBJ whole genome shotgun (WGS) entry which is preliminary data.</text>
</comment>
<proteinExistence type="predicted"/>
<accession>A0A8H6LVJ0</accession>
<organism evidence="2 3">
    <name type="scientific">Ephemerocybe angulata</name>
    <dbReference type="NCBI Taxonomy" id="980116"/>
    <lineage>
        <taxon>Eukaryota</taxon>
        <taxon>Fungi</taxon>
        <taxon>Dikarya</taxon>
        <taxon>Basidiomycota</taxon>
        <taxon>Agaricomycotina</taxon>
        <taxon>Agaricomycetes</taxon>
        <taxon>Agaricomycetidae</taxon>
        <taxon>Agaricales</taxon>
        <taxon>Agaricineae</taxon>
        <taxon>Psathyrellaceae</taxon>
        <taxon>Ephemerocybe</taxon>
    </lineage>
</organism>
<feature type="compositionally biased region" description="Pro residues" evidence="1">
    <location>
        <begin position="274"/>
        <end position="284"/>
    </location>
</feature>